<dbReference type="STRING" id="85968.GCA_900073015_01559"/>
<keyword evidence="3" id="KW-1003">Cell membrane</keyword>
<dbReference type="PANTHER" id="PTHR30506">
    <property type="entry name" value="INNER MEMBRANE PROTEIN"/>
    <property type="match status" value="1"/>
</dbReference>
<evidence type="ECO:0000256" key="6">
    <source>
        <dbReference type="ARBA" id="ARBA00023136"/>
    </source>
</evidence>
<evidence type="ECO:0000256" key="2">
    <source>
        <dbReference type="ARBA" id="ARBA00008193"/>
    </source>
</evidence>
<evidence type="ECO:0000256" key="3">
    <source>
        <dbReference type="ARBA" id="ARBA00022475"/>
    </source>
</evidence>
<keyword evidence="4 7" id="KW-0812">Transmembrane</keyword>
<feature type="transmembrane region" description="Helical" evidence="7">
    <location>
        <begin position="90"/>
        <end position="109"/>
    </location>
</feature>
<reference evidence="9 10" key="1">
    <citation type="journal article" date="2017" name="Infect. Genet. Evol.">
        <title>The new phylogeny of the genus Mycobacterium: The old and the news.</title>
        <authorList>
            <person name="Tortoli E."/>
            <person name="Fedrizzi T."/>
            <person name="Meehan C.J."/>
            <person name="Trovato A."/>
            <person name="Grottola A."/>
            <person name="Giacobazzi E."/>
            <person name="Serpini G.F."/>
            <person name="Tagliazucchi S."/>
            <person name="Fabio A."/>
            <person name="Bettua C."/>
            <person name="Bertorelli R."/>
            <person name="Frascaro F."/>
            <person name="De Sanctis V."/>
            <person name="Pecorari M."/>
            <person name="Jousson O."/>
            <person name="Segata N."/>
            <person name="Cirillo D.M."/>
        </authorList>
    </citation>
    <scope>NUCLEOTIDE SEQUENCE [LARGE SCALE GENOMIC DNA]</scope>
    <source>
        <strain evidence="9 10">CIP1034565</strain>
    </source>
</reference>
<dbReference type="AlphaFoldDB" id="A0A2G5PI30"/>
<evidence type="ECO:0000313" key="10">
    <source>
        <dbReference type="Proteomes" id="UP000230551"/>
    </source>
</evidence>
<dbReference type="PANTHER" id="PTHR30506:SF3">
    <property type="entry name" value="UPF0126 INNER MEMBRANE PROTEIN YADS-RELATED"/>
    <property type="match status" value="1"/>
</dbReference>
<evidence type="ECO:0000259" key="8">
    <source>
        <dbReference type="Pfam" id="PF03458"/>
    </source>
</evidence>
<gene>
    <name evidence="9" type="ORF">CQY22_001435</name>
</gene>
<evidence type="ECO:0000256" key="4">
    <source>
        <dbReference type="ARBA" id="ARBA00022692"/>
    </source>
</evidence>
<evidence type="ECO:0000256" key="1">
    <source>
        <dbReference type="ARBA" id="ARBA00004651"/>
    </source>
</evidence>
<dbReference type="InterPro" id="IPR005115">
    <property type="entry name" value="Gly_transporter"/>
</dbReference>
<keyword evidence="6 7" id="KW-0472">Membrane</keyword>
<accession>A0A2G5PI30</accession>
<proteinExistence type="inferred from homology"/>
<sequence length="229" mass="24017">MLLTVLNFAGVAVFAASGALIGVRKRLDIFGVWTVAALTGLGGGVVRDVLLGESPPTAFESWESLTVVAVAALTVFIFHPQFAAFRRAVLVLDAFGVALFSASGALMAVHVGTSAVAATLIGITTALGGGVLRDILVNEVPLLIQGGNLQAIPALSGAGVTVLLSESSVGEDWALVAGTVLAFGFRVVAVWRNLNAPYAPDNVVNSLAMSLRRRWQNRDRGSRLRLRRR</sequence>
<organism evidence="9 10">
    <name type="scientific">Mycolicibacterium brumae</name>
    <dbReference type="NCBI Taxonomy" id="85968"/>
    <lineage>
        <taxon>Bacteria</taxon>
        <taxon>Bacillati</taxon>
        <taxon>Actinomycetota</taxon>
        <taxon>Actinomycetes</taxon>
        <taxon>Mycobacteriales</taxon>
        <taxon>Mycobacteriaceae</taxon>
        <taxon>Mycolicibacterium</taxon>
    </lineage>
</organism>
<evidence type="ECO:0000313" key="9">
    <source>
        <dbReference type="EMBL" id="PIB77634.1"/>
    </source>
</evidence>
<feature type="transmembrane region" description="Helical" evidence="7">
    <location>
        <begin position="115"/>
        <end position="136"/>
    </location>
</feature>
<dbReference type="EMBL" id="PDCN02000001">
    <property type="protein sequence ID" value="PIB77634.1"/>
    <property type="molecule type" value="Genomic_DNA"/>
</dbReference>
<dbReference type="Proteomes" id="UP000230551">
    <property type="component" value="Unassembled WGS sequence"/>
</dbReference>
<dbReference type="Pfam" id="PF03458">
    <property type="entry name" value="Gly_transporter"/>
    <property type="match status" value="2"/>
</dbReference>
<name>A0A2G5PI30_9MYCO</name>
<feature type="transmembrane region" description="Helical" evidence="7">
    <location>
        <begin position="6"/>
        <end position="23"/>
    </location>
</feature>
<dbReference type="OrthoDB" id="9791874at2"/>
<dbReference type="GO" id="GO:0005886">
    <property type="term" value="C:plasma membrane"/>
    <property type="evidence" value="ECO:0007669"/>
    <property type="project" value="UniProtKB-SubCell"/>
</dbReference>
<evidence type="ECO:0000256" key="7">
    <source>
        <dbReference type="SAM" id="Phobius"/>
    </source>
</evidence>
<comment type="similarity">
    <text evidence="2">Belongs to the UPF0126 family.</text>
</comment>
<comment type="subcellular location">
    <subcellularLocation>
        <location evidence="1">Cell membrane</location>
        <topology evidence="1">Multi-pass membrane protein</topology>
    </subcellularLocation>
</comment>
<keyword evidence="10" id="KW-1185">Reference proteome</keyword>
<protein>
    <recommendedName>
        <fullName evidence="8">Glycine transporter domain-containing protein</fullName>
    </recommendedName>
</protein>
<feature type="transmembrane region" description="Helical" evidence="7">
    <location>
        <begin position="30"/>
        <end position="50"/>
    </location>
</feature>
<feature type="domain" description="Glycine transporter" evidence="8">
    <location>
        <begin position="5"/>
        <end position="79"/>
    </location>
</feature>
<comment type="caution">
    <text evidence="9">The sequence shown here is derived from an EMBL/GenBank/DDBJ whole genome shotgun (WGS) entry which is preliminary data.</text>
</comment>
<feature type="domain" description="Glycine transporter" evidence="8">
    <location>
        <begin position="91"/>
        <end position="165"/>
    </location>
</feature>
<feature type="transmembrane region" description="Helical" evidence="7">
    <location>
        <begin position="62"/>
        <end position="78"/>
    </location>
</feature>
<keyword evidence="5 7" id="KW-1133">Transmembrane helix</keyword>
<evidence type="ECO:0000256" key="5">
    <source>
        <dbReference type="ARBA" id="ARBA00022989"/>
    </source>
</evidence>